<dbReference type="InterPro" id="IPR017871">
    <property type="entry name" value="ABC_transporter-like_CS"/>
</dbReference>
<evidence type="ECO:0000256" key="11">
    <source>
        <dbReference type="ARBA" id="ARBA00043264"/>
    </source>
</evidence>
<dbReference type="PROSITE" id="PS00211">
    <property type="entry name" value="ABC_TRANSPORTER_1"/>
    <property type="match status" value="1"/>
</dbReference>
<gene>
    <name evidence="17" type="ORF">D3105_06280</name>
</gene>
<evidence type="ECO:0000256" key="8">
    <source>
        <dbReference type="ARBA" id="ARBA00022927"/>
    </source>
</evidence>
<evidence type="ECO:0000256" key="3">
    <source>
        <dbReference type="ARBA" id="ARBA00022475"/>
    </source>
</evidence>
<dbReference type="Gene3D" id="3.40.50.300">
    <property type="entry name" value="P-loop containing nucleotide triphosphate hydrolases"/>
    <property type="match status" value="1"/>
</dbReference>
<dbReference type="InterPro" id="IPR003593">
    <property type="entry name" value="AAA+_ATPase"/>
</dbReference>
<feature type="transmembrane region" description="Helical" evidence="13">
    <location>
        <begin position="423"/>
        <end position="444"/>
    </location>
</feature>
<comment type="caution">
    <text evidence="17">The sequence shown here is derived from an EMBL/GenBank/DDBJ whole genome shotgun (WGS) entry which is preliminary data.</text>
</comment>
<keyword evidence="6" id="KW-0645">Protease</keyword>
<keyword evidence="10 13" id="KW-0472">Membrane</keyword>
<dbReference type="GO" id="GO:0006508">
    <property type="term" value="P:proteolysis"/>
    <property type="evidence" value="ECO:0007669"/>
    <property type="project" value="InterPro"/>
</dbReference>
<evidence type="ECO:0000256" key="7">
    <source>
        <dbReference type="ARBA" id="ARBA00022840"/>
    </source>
</evidence>
<keyword evidence="11" id="KW-0080">Bacteriocin transport</keyword>
<keyword evidence="6" id="KW-0378">Hydrolase</keyword>
<keyword evidence="2" id="KW-0813">Transport</keyword>
<dbReference type="SMART" id="SM00382">
    <property type="entry name" value="AAA"/>
    <property type="match status" value="1"/>
</dbReference>
<organism evidence="17 18">
    <name type="scientific">Streptomyces globisporus</name>
    <dbReference type="NCBI Taxonomy" id="1908"/>
    <lineage>
        <taxon>Bacteria</taxon>
        <taxon>Bacillati</taxon>
        <taxon>Actinomycetota</taxon>
        <taxon>Actinomycetes</taxon>
        <taxon>Kitasatosporales</taxon>
        <taxon>Streptomycetaceae</taxon>
        <taxon>Streptomyces</taxon>
    </lineage>
</organism>
<evidence type="ECO:0000256" key="5">
    <source>
        <dbReference type="ARBA" id="ARBA00022741"/>
    </source>
</evidence>
<evidence type="ECO:0000256" key="4">
    <source>
        <dbReference type="ARBA" id="ARBA00022692"/>
    </source>
</evidence>
<keyword evidence="3" id="KW-1003">Cell membrane</keyword>
<evidence type="ECO:0000256" key="9">
    <source>
        <dbReference type="ARBA" id="ARBA00022989"/>
    </source>
</evidence>
<dbReference type="InterPro" id="IPR027417">
    <property type="entry name" value="P-loop_NTPase"/>
</dbReference>
<comment type="similarity">
    <text evidence="12">Belongs to the ABC transporter superfamily. Lipid exporter (TC 3.A.1.106) family.</text>
</comment>
<dbReference type="CDD" id="cd18779">
    <property type="entry name" value="ABC_6TM_T1SS_like"/>
    <property type="match status" value="1"/>
</dbReference>
<feature type="domain" description="ABC transmembrane type-1" evidence="15">
    <location>
        <begin position="172"/>
        <end position="452"/>
    </location>
</feature>
<dbReference type="PANTHER" id="PTHR24221">
    <property type="entry name" value="ATP-BINDING CASSETTE SUB-FAMILY B"/>
    <property type="match status" value="1"/>
</dbReference>
<dbReference type="GO" id="GO:0005886">
    <property type="term" value="C:plasma membrane"/>
    <property type="evidence" value="ECO:0007669"/>
    <property type="project" value="UniProtKB-SubCell"/>
</dbReference>
<sequence>MGRKGRPVSIIRRRVPVRLQSTSVECGVAALAMVLGYHGRSTAVAELRDRMVLSRDGASAAAIARQARELGMKVRAFRAEPDALRDLALPLIAHWGMNHFVVIERFTRRGVDIVDPASGRRRISHAELDASFTGVTLELEPTGELERRDGAETGLWSFVRPFLPRSVPIVSAIIGASATLTLLGLLPAFLTAYVVDRVLPGRSEDTLLVLAAGLVAYTVSHALMTLARAELLLWLQTRMDWSMMGTFLRHLMSLPYKFFQLRTGGDLLVRVSSMTYVRDAVSSQLLAVFLDVALLGVYLVVIGFKSLLFVAAILAVAAVQLGVMFASARAAQRLTERELQALGEAQSTLLESVTGAETVKSSGAEHVVVRRWSRKFSEQLDASVRRSRLDNGIDSVLGMLGTASPLLMLILGASLVFSDNLSLGTMLALIALAGAALAPVAQLGRSIKTFQTIRVHLDRLRDVLNEPAESVGQGDAKVDLSEPITLTDVGFRYSGDGPEALSGISLTVRPGEKIAIVGSSGSGKSTLARLILGLYDPTDGEITYGSTPLTDLDLGHLRRQCGVVTQDADIFSGSVLTNIALVMPEATLDDVVEAARLAAVHEDITHMPMGYETILGEGGNGLSGGQRQRVALARAVVHRPRVLLLDEATSHLDATTEAIVHENLSELDCTRIVIAHRLSTVRDADRILVIDRGRIVEQGNHDELVARNGAYAALVGQQLVHD</sequence>
<evidence type="ECO:0000256" key="12">
    <source>
        <dbReference type="ARBA" id="ARBA00061644"/>
    </source>
</evidence>
<dbReference type="GO" id="GO:0140359">
    <property type="term" value="F:ABC-type transporter activity"/>
    <property type="evidence" value="ECO:0007669"/>
    <property type="project" value="InterPro"/>
</dbReference>
<evidence type="ECO:0000313" key="18">
    <source>
        <dbReference type="Proteomes" id="UP000285596"/>
    </source>
</evidence>
<dbReference type="Pfam" id="PF03412">
    <property type="entry name" value="Peptidase_C39"/>
    <property type="match status" value="1"/>
</dbReference>
<evidence type="ECO:0000256" key="10">
    <source>
        <dbReference type="ARBA" id="ARBA00023136"/>
    </source>
</evidence>
<evidence type="ECO:0000256" key="2">
    <source>
        <dbReference type="ARBA" id="ARBA00022448"/>
    </source>
</evidence>
<dbReference type="SUPFAM" id="SSF90123">
    <property type="entry name" value="ABC transporter transmembrane region"/>
    <property type="match status" value="1"/>
</dbReference>
<dbReference type="InterPro" id="IPR039421">
    <property type="entry name" value="Type_1_exporter"/>
</dbReference>
<evidence type="ECO:0000259" key="16">
    <source>
        <dbReference type="PROSITE" id="PS50990"/>
    </source>
</evidence>
<accession>A0A423V473</accession>
<keyword evidence="8" id="KW-0653">Protein transport</keyword>
<feature type="domain" description="Peptidase C39" evidence="16">
    <location>
        <begin position="20"/>
        <end position="139"/>
    </location>
</feature>
<evidence type="ECO:0000259" key="14">
    <source>
        <dbReference type="PROSITE" id="PS50893"/>
    </source>
</evidence>
<keyword evidence="5" id="KW-0547">Nucleotide-binding</keyword>
<evidence type="ECO:0000256" key="6">
    <source>
        <dbReference type="ARBA" id="ARBA00022807"/>
    </source>
</evidence>
<dbReference type="EMBL" id="QWFA01000023">
    <property type="protein sequence ID" value="ROV69394.1"/>
    <property type="molecule type" value="Genomic_DNA"/>
</dbReference>
<feature type="transmembrane region" description="Helical" evidence="13">
    <location>
        <begin position="169"/>
        <end position="195"/>
    </location>
</feature>
<protein>
    <submittedName>
        <fullName evidence="17">Peptidase domain-containing ABC transporter</fullName>
    </submittedName>
</protein>
<keyword evidence="4 13" id="KW-0812">Transmembrane</keyword>
<evidence type="ECO:0000313" key="17">
    <source>
        <dbReference type="EMBL" id="ROV69394.1"/>
    </source>
</evidence>
<feature type="transmembrane region" description="Helical" evidence="13">
    <location>
        <begin position="307"/>
        <end position="328"/>
    </location>
</feature>
<dbReference type="InterPro" id="IPR005074">
    <property type="entry name" value="Peptidase_C39"/>
</dbReference>
<dbReference type="Proteomes" id="UP000285596">
    <property type="component" value="Unassembled WGS sequence"/>
</dbReference>
<dbReference type="PROSITE" id="PS50990">
    <property type="entry name" value="PEPTIDASE_C39"/>
    <property type="match status" value="1"/>
</dbReference>
<comment type="subcellular location">
    <subcellularLocation>
        <location evidence="1">Cell membrane</location>
        <topology evidence="1">Multi-pass membrane protein</topology>
    </subcellularLocation>
</comment>
<name>A0A423V473_STRGL</name>
<feature type="transmembrane region" description="Helical" evidence="13">
    <location>
        <begin position="280"/>
        <end position="301"/>
    </location>
</feature>
<feature type="transmembrane region" description="Helical" evidence="13">
    <location>
        <begin position="395"/>
        <end position="417"/>
    </location>
</feature>
<dbReference type="AlphaFoldDB" id="A0A423V473"/>
<dbReference type="SUPFAM" id="SSF52540">
    <property type="entry name" value="P-loop containing nucleoside triphosphate hydrolases"/>
    <property type="match status" value="1"/>
</dbReference>
<dbReference type="InterPro" id="IPR003439">
    <property type="entry name" value="ABC_transporter-like_ATP-bd"/>
</dbReference>
<dbReference type="Gene3D" id="1.20.1560.10">
    <property type="entry name" value="ABC transporter type 1, transmembrane domain"/>
    <property type="match status" value="1"/>
</dbReference>
<feature type="domain" description="ABC transporter" evidence="14">
    <location>
        <begin position="484"/>
        <end position="717"/>
    </location>
</feature>
<keyword evidence="7" id="KW-0067">ATP-binding</keyword>
<dbReference type="FunFam" id="3.40.50.300:FF:000299">
    <property type="entry name" value="ABC transporter ATP-binding protein/permease"/>
    <property type="match status" value="1"/>
</dbReference>
<feature type="transmembrane region" description="Helical" evidence="13">
    <location>
        <begin position="207"/>
        <end position="229"/>
    </location>
</feature>
<evidence type="ECO:0000256" key="1">
    <source>
        <dbReference type="ARBA" id="ARBA00004651"/>
    </source>
</evidence>
<dbReference type="Pfam" id="PF00005">
    <property type="entry name" value="ABC_tran"/>
    <property type="match status" value="1"/>
</dbReference>
<dbReference type="PROSITE" id="PS50893">
    <property type="entry name" value="ABC_TRANSPORTER_2"/>
    <property type="match status" value="1"/>
</dbReference>
<dbReference type="GO" id="GO:0016887">
    <property type="term" value="F:ATP hydrolysis activity"/>
    <property type="evidence" value="ECO:0007669"/>
    <property type="project" value="InterPro"/>
</dbReference>
<dbReference type="InterPro" id="IPR036640">
    <property type="entry name" value="ABC1_TM_sf"/>
</dbReference>
<dbReference type="GO" id="GO:0015031">
    <property type="term" value="P:protein transport"/>
    <property type="evidence" value="ECO:0007669"/>
    <property type="project" value="UniProtKB-KW"/>
</dbReference>
<keyword evidence="9 13" id="KW-1133">Transmembrane helix</keyword>
<dbReference type="InterPro" id="IPR011527">
    <property type="entry name" value="ABC1_TM_dom"/>
</dbReference>
<dbReference type="GO" id="GO:0034040">
    <property type="term" value="F:ATPase-coupled lipid transmembrane transporter activity"/>
    <property type="evidence" value="ECO:0007669"/>
    <property type="project" value="TreeGrafter"/>
</dbReference>
<evidence type="ECO:0000259" key="15">
    <source>
        <dbReference type="PROSITE" id="PS50929"/>
    </source>
</evidence>
<dbReference type="PANTHER" id="PTHR24221:SF654">
    <property type="entry name" value="ATP-BINDING CASSETTE SUB-FAMILY B MEMBER 6"/>
    <property type="match status" value="1"/>
</dbReference>
<dbReference type="Pfam" id="PF00664">
    <property type="entry name" value="ABC_membrane"/>
    <property type="match status" value="1"/>
</dbReference>
<dbReference type="GO" id="GO:0005524">
    <property type="term" value="F:ATP binding"/>
    <property type="evidence" value="ECO:0007669"/>
    <property type="project" value="UniProtKB-KW"/>
</dbReference>
<keyword evidence="6" id="KW-0788">Thiol protease</keyword>
<dbReference type="GO" id="GO:0043213">
    <property type="term" value="P:bacteriocin transport"/>
    <property type="evidence" value="ECO:0007669"/>
    <property type="project" value="UniProtKB-KW"/>
</dbReference>
<dbReference type="GO" id="GO:0008234">
    <property type="term" value="F:cysteine-type peptidase activity"/>
    <property type="evidence" value="ECO:0007669"/>
    <property type="project" value="UniProtKB-KW"/>
</dbReference>
<dbReference type="Gene3D" id="3.90.70.10">
    <property type="entry name" value="Cysteine proteinases"/>
    <property type="match status" value="1"/>
</dbReference>
<dbReference type="PROSITE" id="PS50929">
    <property type="entry name" value="ABC_TM1F"/>
    <property type="match status" value="1"/>
</dbReference>
<evidence type="ECO:0000256" key="13">
    <source>
        <dbReference type="SAM" id="Phobius"/>
    </source>
</evidence>
<reference evidence="17 18" key="1">
    <citation type="submission" date="2018-08" db="EMBL/GenBank/DDBJ databases">
        <title>Streptomyces globisporus 1912-4Crt, whole genome shotgun sequence.</title>
        <authorList>
            <person name="Matselyukh B."/>
        </authorList>
    </citation>
    <scope>NUCLEOTIDE SEQUENCE [LARGE SCALE GENOMIC DNA]</scope>
    <source>
        <strain evidence="17 18">1912-4Crt</strain>
    </source>
</reference>
<proteinExistence type="inferred from homology"/>